<feature type="domain" description="C2H2-type" evidence="8">
    <location>
        <begin position="186"/>
        <end position="213"/>
    </location>
</feature>
<evidence type="ECO:0000256" key="4">
    <source>
        <dbReference type="ARBA" id="ARBA00022771"/>
    </source>
</evidence>
<protein>
    <recommendedName>
        <fullName evidence="8">C2H2-type domain-containing protein</fullName>
    </recommendedName>
</protein>
<evidence type="ECO:0000256" key="1">
    <source>
        <dbReference type="ARBA" id="ARBA00004123"/>
    </source>
</evidence>
<evidence type="ECO:0000256" key="3">
    <source>
        <dbReference type="ARBA" id="ARBA00022737"/>
    </source>
</evidence>
<dbReference type="PANTHER" id="PTHR24394">
    <property type="entry name" value="ZINC FINGER PROTEIN"/>
    <property type="match status" value="1"/>
</dbReference>
<dbReference type="SUPFAM" id="SSF57667">
    <property type="entry name" value="beta-beta-alpha zinc fingers"/>
    <property type="match status" value="4"/>
</dbReference>
<dbReference type="PANTHER" id="PTHR24394:SF44">
    <property type="entry name" value="ZINC FINGER PROTEIN 271-LIKE"/>
    <property type="match status" value="1"/>
</dbReference>
<evidence type="ECO:0000256" key="2">
    <source>
        <dbReference type="ARBA" id="ARBA00022723"/>
    </source>
</evidence>
<evidence type="ECO:0000259" key="8">
    <source>
        <dbReference type="PROSITE" id="PS50157"/>
    </source>
</evidence>
<accession>A0A7R9ES62</accession>
<dbReference type="PROSITE" id="PS50157">
    <property type="entry name" value="ZINC_FINGER_C2H2_2"/>
    <property type="match status" value="10"/>
</dbReference>
<keyword evidence="6" id="KW-0539">Nucleus</keyword>
<feature type="domain" description="C2H2-type" evidence="8">
    <location>
        <begin position="857"/>
        <end position="885"/>
    </location>
</feature>
<feature type="domain" description="C2H2-type" evidence="8">
    <location>
        <begin position="680"/>
        <end position="715"/>
    </location>
</feature>
<comment type="subcellular location">
    <subcellularLocation>
        <location evidence="1">Nucleus</location>
    </subcellularLocation>
</comment>
<gene>
    <name evidence="9" type="ORF">TBIB3V08_LOCUS1766</name>
</gene>
<feature type="domain" description="C2H2-type" evidence="8">
    <location>
        <begin position="484"/>
        <end position="511"/>
    </location>
</feature>
<dbReference type="SMART" id="SM00355">
    <property type="entry name" value="ZnF_C2H2"/>
    <property type="match status" value="10"/>
</dbReference>
<organism evidence="9">
    <name type="scientific">Timema bartmani</name>
    <dbReference type="NCBI Taxonomy" id="61472"/>
    <lineage>
        <taxon>Eukaryota</taxon>
        <taxon>Metazoa</taxon>
        <taxon>Ecdysozoa</taxon>
        <taxon>Arthropoda</taxon>
        <taxon>Hexapoda</taxon>
        <taxon>Insecta</taxon>
        <taxon>Pterygota</taxon>
        <taxon>Neoptera</taxon>
        <taxon>Polyneoptera</taxon>
        <taxon>Phasmatodea</taxon>
        <taxon>Timematodea</taxon>
        <taxon>Timematoidea</taxon>
        <taxon>Timematidae</taxon>
        <taxon>Timema</taxon>
    </lineage>
</organism>
<evidence type="ECO:0000256" key="7">
    <source>
        <dbReference type="PROSITE-ProRule" id="PRU00042"/>
    </source>
</evidence>
<dbReference type="GO" id="GO:0000981">
    <property type="term" value="F:DNA-binding transcription factor activity, RNA polymerase II-specific"/>
    <property type="evidence" value="ECO:0007669"/>
    <property type="project" value="TreeGrafter"/>
</dbReference>
<feature type="domain" description="C2H2-type" evidence="8">
    <location>
        <begin position="828"/>
        <end position="855"/>
    </location>
</feature>
<sequence length="1038" mass="118682">MSVGKNLSSSVRIASIVVKQKVENHFGKTSLSTPDRDSNLDLLVISSLFFCESSPIDHVATKADHLVTQESQNVGMSWFDSPEINQFLPRSEYSSNIVDPLLTPPKPMATLPRASEYVRGGKLKTNNHANFVTKTPHQLLVSQPMVGGRPVGAIEFIEGLHVWGNDSSLNVRYIPKLLDTDQSNDFPCPKCGKVYRWMTSLSRHMRLECGQERKYPCQFMLHAVTEPSKTLCLNALTSQLCSFVSSNPSRLCKWELAHQYITKYRHPSGLNLRQPSLLFFFFTPLSTKSQDTSLNRQLQNPIKKQFSVLQRLLGLDEKISVPSSLPFVQMDSNRALYSCPQCGKVYLYSKSLQRHLKRECGQEPREICVICERAAKHSEPHGLWWGIEAEEGHMNSTRSIEGLQVWGDGSSSNVQCVKKLLDTSVFSCPKCGKVYRWMTSLSRHMRLECGQDGKYSCQICGRESTMSLYHSSIFQIAKQESYGFSCERCNKNYRWFKSLVRHSKFECGHEPIHTCPYCLNKFKHRYHMMKCTHIRIKGLIGEYAELWEQQPKQDNQLFPASNKNVFTCPNCNKGYQLYHSLKRHLRIECGQEPTHSCKNCGKMFKHRFNLMVHLRNSICIKYPKAYNGIFNLKTTSWYQYKTNENQSRLSSERQMLLHHDLYMKLLSAGGKVPVGPEGVFTCSRCGNSYARPHSLNRHLRFECGVEPKKHIGYRPEGCGTKSSLGSFGGKRMGRLGDNEVVLNGSLSLLMSSDIVKSRLGDCGVAIDFLQETTSVSNSSNVKHDVSLVHGLLVVEKYFADQYKQYEDTELNLWLSVNNSSEDKESCNYRCEHCGKSYLRKRTLSRHRRYDCGTEPRFTCSLCGVRVRRRYALTGHLMGIHGIDHPQRRINHHFKMPHESVDTQLKGILWGPPFSCHRCGRLYSHKCNLMRHLRLECGEVALRVSHFSLMNSDRMKPRSGDWTVWFLVVGCLRATEILPPMSMQILSTNRQNNAMNGFQMLHKMMLVFSLVDTKCATKPRSFATLVLLMTPKTALKTYV</sequence>
<name>A0A7R9ES62_9NEOP</name>
<dbReference type="AlphaFoldDB" id="A0A7R9ES62"/>
<keyword evidence="3" id="KW-0677">Repeat</keyword>
<feature type="domain" description="C2H2-type" evidence="8">
    <location>
        <begin position="337"/>
        <end position="364"/>
    </location>
</feature>
<dbReference type="EMBL" id="OD564617">
    <property type="protein sequence ID" value="CAD7439190.1"/>
    <property type="molecule type" value="Genomic_DNA"/>
</dbReference>
<dbReference type="InterPro" id="IPR013087">
    <property type="entry name" value="Znf_C2H2_type"/>
</dbReference>
<feature type="domain" description="C2H2-type" evidence="8">
    <location>
        <begin position="913"/>
        <end position="940"/>
    </location>
</feature>
<keyword evidence="2" id="KW-0479">Metal-binding</keyword>
<dbReference type="PROSITE" id="PS00028">
    <property type="entry name" value="ZINC_FINGER_C2H2_1"/>
    <property type="match status" value="1"/>
</dbReference>
<keyword evidence="4 7" id="KW-0863">Zinc-finger</keyword>
<keyword evidence="5" id="KW-0862">Zinc</keyword>
<feature type="domain" description="C2H2-type" evidence="8">
    <location>
        <begin position="566"/>
        <end position="593"/>
    </location>
</feature>
<feature type="domain" description="C2H2-type" evidence="8">
    <location>
        <begin position="426"/>
        <end position="453"/>
    </location>
</feature>
<dbReference type="InterPro" id="IPR036236">
    <property type="entry name" value="Znf_C2H2_sf"/>
</dbReference>
<reference evidence="9" key="1">
    <citation type="submission" date="2020-11" db="EMBL/GenBank/DDBJ databases">
        <authorList>
            <person name="Tran Van P."/>
        </authorList>
    </citation>
    <scope>NUCLEOTIDE SEQUENCE</scope>
</reference>
<dbReference type="GO" id="GO:0005634">
    <property type="term" value="C:nucleus"/>
    <property type="evidence" value="ECO:0007669"/>
    <property type="project" value="UniProtKB-SubCell"/>
</dbReference>
<dbReference type="Gene3D" id="3.30.160.60">
    <property type="entry name" value="Classic Zinc Finger"/>
    <property type="match status" value="5"/>
</dbReference>
<feature type="domain" description="C2H2-type" evidence="8">
    <location>
        <begin position="595"/>
        <end position="623"/>
    </location>
</feature>
<evidence type="ECO:0000256" key="5">
    <source>
        <dbReference type="ARBA" id="ARBA00022833"/>
    </source>
</evidence>
<evidence type="ECO:0000256" key="6">
    <source>
        <dbReference type="ARBA" id="ARBA00023242"/>
    </source>
</evidence>
<evidence type="ECO:0000313" key="9">
    <source>
        <dbReference type="EMBL" id="CAD7439190.1"/>
    </source>
</evidence>
<dbReference type="Pfam" id="PF00096">
    <property type="entry name" value="zf-C2H2"/>
    <property type="match status" value="2"/>
</dbReference>
<proteinExistence type="predicted"/>
<dbReference type="GO" id="GO:0008270">
    <property type="term" value="F:zinc ion binding"/>
    <property type="evidence" value="ECO:0007669"/>
    <property type="project" value="UniProtKB-KW"/>
</dbReference>